<accession>A0A437UJ39</accession>
<evidence type="ECO:0000313" key="2">
    <source>
        <dbReference type="Proteomes" id="UP000288388"/>
    </source>
</evidence>
<comment type="caution">
    <text evidence="1">The sequence shown here is derived from an EMBL/GenBank/DDBJ whole genome shotgun (WGS) entry which is preliminary data.</text>
</comment>
<sequence>MVYVKKVETINNINFLKSQKFLSFTKQVDDTHAGVVEGVLPAGSIYPANDGTAEGITINDIDVTKGPQPVGVIVEGHVLIERLPVKPSNEAQKVMREIKLYDADGKLLAIPTA</sequence>
<dbReference type="EMBL" id="RYZS01000001">
    <property type="protein sequence ID" value="RVU93646.1"/>
    <property type="molecule type" value="Genomic_DNA"/>
</dbReference>
<dbReference type="AlphaFoldDB" id="A0A437UJ39"/>
<protein>
    <submittedName>
        <fullName evidence="1">Uncharacterized protein</fullName>
    </submittedName>
</protein>
<evidence type="ECO:0000313" key="1">
    <source>
        <dbReference type="EMBL" id="RVU93646.1"/>
    </source>
</evidence>
<organism evidence="1 2">
    <name type="scientific">Enterococcus avium</name>
    <name type="common">Streptococcus avium</name>
    <dbReference type="NCBI Taxonomy" id="33945"/>
    <lineage>
        <taxon>Bacteria</taxon>
        <taxon>Bacillati</taxon>
        <taxon>Bacillota</taxon>
        <taxon>Bacilli</taxon>
        <taxon>Lactobacillales</taxon>
        <taxon>Enterococcaceae</taxon>
        <taxon>Enterococcus</taxon>
    </lineage>
</organism>
<gene>
    <name evidence="1" type="ORF">EK398_01520</name>
</gene>
<dbReference type="Proteomes" id="UP000288388">
    <property type="component" value="Unassembled WGS sequence"/>
</dbReference>
<dbReference type="RefSeq" id="WP_127978088.1">
    <property type="nucleotide sequence ID" value="NZ_JAYEYR010000005.1"/>
</dbReference>
<proteinExistence type="predicted"/>
<name>A0A437UJ39_ENTAV</name>
<reference evidence="1 2" key="1">
    <citation type="submission" date="2018-12" db="EMBL/GenBank/DDBJ databases">
        <title>A novel vanA-carrying plasmid in a clinical isolate of Enterococcus avium.</title>
        <authorList>
            <person name="Bernasconi O.J."/>
            <person name="Luzzaro F."/>
            <person name="Endimiani A."/>
        </authorList>
    </citation>
    <scope>NUCLEOTIDE SEQUENCE [LARGE SCALE GENOMIC DNA]</scope>
    <source>
        <strain evidence="1 2">LC0559/18</strain>
    </source>
</reference>